<proteinExistence type="predicted"/>
<protein>
    <submittedName>
        <fullName evidence="2">Uncharacterized protein</fullName>
    </submittedName>
</protein>
<name>A0A6J4KRJ6_9ACTN</name>
<feature type="region of interest" description="Disordered" evidence="1">
    <location>
        <begin position="1"/>
        <end position="25"/>
    </location>
</feature>
<feature type="compositionally biased region" description="Basic and acidic residues" evidence="1">
    <location>
        <begin position="1"/>
        <end position="12"/>
    </location>
</feature>
<dbReference type="AlphaFoldDB" id="A0A6J4KRJ6"/>
<evidence type="ECO:0000256" key="1">
    <source>
        <dbReference type="SAM" id="MobiDB-lite"/>
    </source>
</evidence>
<dbReference type="EMBL" id="CADCUD010000013">
    <property type="protein sequence ID" value="CAA9311461.1"/>
    <property type="molecule type" value="Genomic_DNA"/>
</dbReference>
<reference evidence="2" key="1">
    <citation type="submission" date="2020-02" db="EMBL/GenBank/DDBJ databases">
        <authorList>
            <person name="Meier V. D."/>
        </authorList>
    </citation>
    <scope>NUCLEOTIDE SEQUENCE</scope>
    <source>
        <strain evidence="2">AVDCRST_MAG46</strain>
    </source>
</reference>
<accession>A0A6J4KRJ6</accession>
<feature type="region of interest" description="Disordered" evidence="1">
    <location>
        <begin position="88"/>
        <end position="118"/>
    </location>
</feature>
<organism evidence="2">
    <name type="scientific">uncultured Nocardioidaceae bacterium</name>
    <dbReference type="NCBI Taxonomy" id="253824"/>
    <lineage>
        <taxon>Bacteria</taxon>
        <taxon>Bacillati</taxon>
        <taxon>Actinomycetota</taxon>
        <taxon>Actinomycetes</taxon>
        <taxon>Propionibacteriales</taxon>
        <taxon>Nocardioidaceae</taxon>
        <taxon>environmental samples</taxon>
    </lineage>
</organism>
<gene>
    <name evidence="2" type="ORF">AVDCRST_MAG46-176</name>
</gene>
<evidence type="ECO:0000313" key="2">
    <source>
        <dbReference type="EMBL" id="CAA9311461.1"/>
    </source>
</evidence>
<sequence length="118" mass="11630">MPSGGHRVECHPAGEVGHSGVAEPQGVQAAGDAGELLHDAHGLLDGRYVEDLAAAVAGPGHRGATPAGDQGGVLDGIADVLGQLLGQVPRSNRDDPAGHLAGSGAMLADLAPPGLSRR</sequence>